<evidence type="ECO:0000256" key="1">
    <source>
        <dbReference type="ARBA" id="ARBA00022723"/>
    </source>
</evidence>
<dbReference type="PANTHER" id="PTHR30004:SF3">
    <property type="entry name" value="4-HYDROXYTHREONINE-4-PHOSPHATE DEHYDROGENASE 2-RELATED"/>
    <property type="match status" value="1"/>
</dbReference>
<dbReference type="InterPro" id="IPR005255">
    <property type="entry name" value="PdxA_fam"/>
</dbReference>
<organism evidence="4 5">
    <name type="scientific">Treponema socranskii subsp. socranskii VPI DR56BR1116 = ATCC 35536</name>
    <dbReference type="NCBI Taxonomy" id="1125725"/>
    <lineage>
        <taxon>Bacteria</taxon>
        <taxon>Pseudomonadati</taxon>
        <taxon>Spirochaetota</taxon>
        <taxon>Spirochaetia</taxon>
        <taxon>Spirochaetales</taxon>
        <taxon>Treponemataceae</taxon>
        <taxon>Treponema</taxon>
    </lineage>
</organism>
<proteinExistence type="predicted"/>
<reference evidence="4 5" key="1">
    <citation type="submission" date="2013-08" db="EMBL/GenBank/DDBJ databases">
        <authorList>
            <person name="Durkin A.S."/>
            <person name="Haft D.R."/>
            <person name="McCorrison J."/>
            <person name="Torralba M."/>
            <person name="Gillis M."/>
            <person name="Haft D.H."/>
            <person name="Methe B."/>
            <person name="Sutton G."/>
            <person name="Nelson K.E."/>
        </authorList>
    </citation>
    <scope>NUCLEOTIDE SEQUENCE [LARGE SCALE GENOMIC DNA]</scope>
    <source>
        <strain evidence="4 5">VPI DR56BR1116</strain>
    </source>
</reference>
<dbReference type="PANTHER" id="PTHR30004">
    <property type="entry name" value="4-HYDROXYTHREONINE-4-PHOSPHATE DEHYDROGENASE"/>
    <property type="match status" value="1"/>
</dbReference>
<evidence type="ECO:0000256" key="2">
    <source>
        <dbReference type="ARBA" id="ARBA00023002"/>
    </source>
</evidence>
<evidence type="ECO:0000313" key="4">
    <source>
        <dbReference type="EMBL" id="ERF59893.1"/>
    </source>
</evidence>
<dbReference type="PATRIC" id="fig|1125725.3.peg.2173"/>
<dbReference type="Gene3D" id="3.40.718.10">
    <property type="entry name" value="Isopropylmalate Dehydrogenase"/>
    <property type="match status" value="1"/>
</dbReference>
<dbReference type="AlphaFoldDB" id="U1FJE6"/>
<comment type="caution">
    <text evidence="4">The sequence shown here is derived from an EMBL/GenBank/DDBJ whole genome shotgun (WGS) entry which is preliminary data.</text>
</comment>
<evidence type="ECO:0000313" key="5">
    <source>
        <dbReference type="Proteomes" id="UP000016412"/>
    </source>
</evidence>
<gene>
    <name evidence="4" type="primary">pdxA_1</name>
    <name evidence="4" type="ORF">HMPREF1325_0681</name>
</gene>
<sequence>MLFHYQMKKDVQRPVLGIAMGDPAGVGPEIIAKLIANGFFKEFCIPVFIGGRKILERAFDVIGSPSVSVTSVRDASAVDFESDAVQVVEIDGADSPLCEFGKVSLAGGKICLAELTAAVQLCKTHMIEGFCFAPLNKAGMKAAGMHFESEHYYLADVFHVTNPFGEINVVGSVWTTRTTSHIPIKEVSQNLSIEKILRAVSLCASTLKSSGVTSPRIAVAALNPHCGENGLCGREEIDIIEPAVRKAVDDGIAASGPYSSDILFIKAFQGKFDGVVTMYHDQGQIALKLKGFDEGITIAGGQPYPIVTCGHGTAYDIAGKNIVKTSSFENAVKMAARMANHIAGRN</sequence>
<dbReference type="STRING" id="1125725.HMPREF1325_0681"/>
<evidence type="ECO:0000256" key="3">
    <source>
        <dbReference type="ARBA" id="ARBA00023027"/>
    </source>
</evidence>
<keyword evidence="2 4" id="KW-0560">Oxidoreductase</keyword>
<protein>
    <submittedName>
        <fullName evidence="4">4-hydroxythreonine-4-phosphate dehydrogenase PdxA</fullName>
        <ecNumber evidence="4">1.1.1.262</ecNumber>
    </submittedName>
</protein>
<dbReference type="SUPFAM" id="SSF53659">
    <property type="entry name" value="Isocitrate/Isopropylmalate dehydrogenase-like"/>
    <property type="match status" value="1"/>
</dbReference>
<name>U1FJE6_TRESO</name>
<accession>U1FJE6</accession>
<dbReference type="GO" id="GO:0051287">
    <property type="term" value="F:NAD binding"/>
    <property type="evidence" value="ECO:0007669"/>
    <property type="project" value="InterPro"/>
</dbReference>
<dbReference type="GO" id="GO:0046872">
    <property type="term" value="F:metal ion binding"/>
    <property type="evidence" value="ECO:0007669"/>
    <property type="project" value="UniProtKB-KW"/>
</dbReference>
<keyword evidence="3" id="KW-0520">NAD</keyword>
<keyword evidence="1" id="KW-0479">Metal-binding</keyword>
<dbReference type="EMBL" id="AUZJ01000055">
    <property type="protein sequence ID" value="ERF59893.1"/>
    <property type="molecule type" value="Genomic_DNA"/>
</dbReference>
<dbReference type="eggNOG" id="COG1995">
    <property type="taxonomic scope" value="Bacteria"/>
</dbReference>
<dbReference type="Proteomes" id="UP000016412">
    <property type="component" value="Unassembled WGS sequence"/>
</dbReference>
<dbReference type="Pfam" id="PF04166">
    <property type="entry name" value="PdxA"/>
    <property type="match status" value="1"/>
</dbReference>
<dbReference type="GO" id="GO:0050570">
    <property type="term" value="F:4-hydroxythreonine-4-phosphate dehydrogenase activity"/>
    <property type="evidence" value="ECO:0007669"/>
    <property type="project" value="UniProtKB-EC"/>
</dbReference>
<dbReference type="EC" id="1.1.1.262" evidence="4"/>